<comment type="subcellular location">
    <subcellularLocation>
        <location evidence="1">Plastid</location>
        <location evidence="1">Chloroplast</location>
    </subcellularLocation>
</comment>
<name>A0A812Y6V4_9DINO</name>
<evidence type="ECO:0000256" key="1">
    <source>
        <dbReference type="ARBA" id="ARBA00004229"/>
    </source>
</evidence>
<evidence type="ECO:0000256" key="4">
    <source>
        <dbReference type="SAM" id="MobiDB-lite"/>
    </source>
</evidence>
<dbReference type="GO" id="GO:0009507">
    <property type="term" value="C:chloroplast"/>
    <property type="evidence" value="ECO:0007669"/>
    <property type="project" value="UniProtKB-SubCell"/>
</dbReference>
<dbReference type="SUPFAM" id="SSF103511">
    <property type="entry name" value="Chlorophyll a-b binding protein"/>
    <property type="match status" value="1"/>
</dbReference>
<evidence type="ECO:0000256" key="2">
    <source>
        <dbReference type="ARBA" id="ARBA00022528"/>
    </source>
</evidence>
<evidence type="ECO:0000256" key="3">
    <source>
        <dbReference type="ARBA" id="ARBA00022640"/>
    </source>
</evidence>
<accession>A0A812Y6V4</accession>
<sequence>MLSPAFTSPPSLPTVTKTRGVGSTWRSTVSTATGPSQSGRCAWAALGMCLAAGRWQVRPRGSASTLRPAIARLLGVQAPAAFWDPLELSADGDVALFKSRKAASVVHGRMCMVACAYELGCQRFSQSFVAWADMPGALQTCTAEFLALCELFSHKFGWHRAQPVSKSPKSDLIAGRLAMVAVSSLCCQEALADTLVCLDLWTEPTV</sequence>
<evidence type="ECO:0000313" key="6">
    <source>
        <dbReference type="Proteomes" id="UP000601435"/>
    </source>
</evidence>
<dbReference type="Proteomes" id="UP000601435">
    <property type="component" value="Unassembled WGS sequence"/>
</dbReference>
<feature type="region of interest" description="Disordered" evidence="4">
    <location>
        <begin position="1"/>
        <end position="20"/>
    </location>
</feature>
<gene>
    <name evidence="5" type="primary">FCPF</name>
    <name evidence="5" type="ORF">SNEC2469_LOCUS22452</name>
</gene>
<keyword evidence="2" id="KW-0150">Chloroplast</keyword>
<feature type="compositionally biased region" description="Polar residues" evidence="4">
    <location>
        <begin position="1"/>
        <end position="17"/>
    </location>
</feature>
<evidence type="ECO:0000313" key="5">
    <source>
        <dbReference type="EMBL" id="CAE7769042.1"/>
    </source>
</evidence>
<protein>
    <submittedName>
        <fullName evidence="5">FCPF protein</fullName>
    </submittedName>
</protein>
<keyword evidence="6" id="KW-1185">Reference proteome</keyword>
<dbReference type="OrthoDB" id="10308712at2759"/>
<proteinExistence type="predicted"/>
<comment type="caution">
    <text evidence="5">The sequence shown here is derived from an EMBL/GenBank/DDBJ whole genome shotgun (WGS) entry which is preliminary data.</text>
</comment>
<dbReference type="Pfam" id="PF00504">
    <property type="entry name" value="Chloroa_b-bind"/>
    <property type="match status" value="1"/>
</dbReference>
<dbReference type="EMBL" id="CAJNJA010040775">
    <property type="protein sequence ID" value="CAE7769042.1"/>
    <property type="molecule type" value="Genomic_DNA"/>
</dbReference>
<dbReference type="AlphaFoldDB" id="A0A812Y6V4"/>
<organism evidence="5 6">
    <name type="scientific">Symbiodinium necroappetens</name>
    <dbReference type="NCBI Taxonomy" id="1628268"/>
    <lineage>
        <taxon>Eukaryota</taxon>
        <taxon>Sar</taxon>
        <taxon>Alveolata</taxon>
        <taxon>Dinophyceae</taxon>
        <taxon>Suessiales</taxon>
        <taxon>Symbiodiniaceae</taxon>
        <taxon>Symbiodinium</taxon>
    </lineage>
</organism>
<dbReference type="InterPro" id="IPR022796">
    <property type="entry name" value="Chloroa_b-bind"/>
</dbReference>
<reference evidence="5" key="1">
    <citation type="submission" date="2021-02" db="EMBL/GenBank/DDBJ databases">
        <authorList>
            <person name="Dougan E. K."/>
            <person name="Rhodes N."/>
            <person name="Thang M."/>
            <person name="Chan C."/>
        </authorList>
    </citation>
    <scope>NUCLEOTIDE SEQUENCE</scope>
</reference>
<keyword evidence="3" id="KW-0934">Plastid</keyword>
<dbReference type="Gene3D" id="1.10.3460.10">
    <property type="entry name" value="Chlorophyll a/b binding protein domain"/>
    <property type="match status" value="1"/>
</dbReference>